<dbReference type="Proteomes" id="UP000814176">
    <property type="component" value="Unassembled WGS sequence"/>
</dbReference>
<accession>A0ABQ8KIA7</accession>
<evidence type="ECO:0000256" key="6">
    <source>
        <dbReference type="ARBA" id="ARBA00022989"/>
    </source>
</evidence>
<dbReference type="Pfam" id="PF12906">
    <property type="entry name" value="RINGv"/>
    <property type="match status" value="1"/>
</dbReference>
<feature type="compositionally biased region" description="Low complexity" evidence="8">
    <location>
        <begin position="298"/>
        <end position="332"/>
    </location>
</feature>
<evidence type="ECO:0000256" key="4">
    <source>
        <dbReference type="ARBA" id="ARBA00022771"/>
    </source>
</evidence>
<name>A0ABQ8KIA7_9APHY</name>
<dbReference type="SUPFAM" id="SSF57850">
    <property type="entry name" value="RING/U-box"/>
    <property type="match status" value="1"/>
</dbReference>
<keyword evidence="5" id="KW-0862">Zinc</keyword>
<keyword evidence="12" id="KW-1185">Reference proteome</keyword>
<evidence type="ECO:0000256" key="7">
    <source>
        <dbReference type="ARBA" id="ARBA00023136"/>
    </source>
</evidence>
<evidence type="ECO:0000256" key="2">
    <source>
        <dbReference type="ARBA" id="ARBA00022692"/>
    </source>
</evidence>
<feature type="transmembrane region" description="Helical" evidence="9">
    <location>
        <begin position="107"/>
        <end position="135"/>
    </location>
</feature>
<keyword evidence="7 9" id="KW-0472">Membrane</keyword>
<keyword evidence="4" id="KW-0863">Zinc-finger</keyword>
<reference evidence="11 12" key="1">
    <citation type="journal article" date="2021" name="Environ. Microbiol.">
        <title>Gene family expansions and transcriptome signatures uncover fungal adaptations to wood decay.</title>
        <authorList>
            <person name="Hage H."/>
            <person name="Miyauchi S."/>
            <person name="Viragh M."/>
            <person name="Drula E."/>
            <person name="Min B."/>
            <person name="Chaduli D."/>
            <person name="Navarro D."/>
            <person name="Favel A."/>
            <person name="Norest M."/>
            <person name="Lesage-Meessen L."/>
            <person name="Balint B."/>
            <person name="Merenyi Z."/>
            <person name="de Eugenio L."/>
            <person name="Morin E."/>
            <person name="Martinez A.T."/>
            <person name="Baldrian P."/>
            <person name="Stursova M."/>
            <person name="Martinez M.J."/>
            <person name="Novotny C."/>
            <person name="Magnuson J.K."/>
            <person name="Spatafora J.W."/>
            <person name="Maurice S."/>
            <person name="Pangilinan J."/>
            <person name="Andreopoulos W."/>
            <person name="LaButti K."/>
            <person name="Hundley H."/>
            <person name="Na H."/>
            <person name="Kuo A."/>
            <person name="Barry K."/>
            <person name="Lipzen A."/>
            <person name="Henrissat B."/>
            <person name="Riley R."/>
            <person name="Ahrendt S."/>
            <person name="Nagy L.G."/>
            <person name="Grigoriev I.V."/>
            <person name="Martin F."/>
            <person name="Rosso M.N."/>
        </authorList>
    </citation>
    <scope>NUCLEOTIDE SEQUENCE [LARGE SCALE GENOMIC DNA]</scope>
    <source>
        <strain evidence="11 12">CIRM-BRFM 1785</strain>
    </source>
</reference>
<keyword evidence="2 9" id="KW-0812">Transmembrane</keyword>
<dbReference type="SMART" id="SM00744">
    <property type="entry name" value="RINGv"/>
    <property type="match status" value="1"/>
</dbReference>
<keyword evidence="3" id="KW-0479">Metal-binding</keyword>
<feature type="domain" description="RING-CH-type" evidence="10">
    <location>
        <begin position="18"/>
        <end position="90"/>
    </location>
</feature>
<evidence type="ECO:0000313" key="11">
    <source>
        <dbReference type="EMBL" id="KAH9837693.1"/>
    </source>
</evidence>
<dbReference type="InterPro" id="IPR011016">
    <property type="entry name" value="Znf_RING-CH"/>
</dbReference>
<dbReference type="PANTHER" id="PTHR46283">
    <property type="entry name" value="E3 UBIQUITIN-PROTEIN LIGASE MARCH5"/>
    <property type="match status" value="1"/>
</dbReference>
<comment type="caution">
    <text evidence="11">The sequence shown here is derived from an EMBL/GenBank/DDBJ whole genome shotgun (WGS) entry which is preliminary data.</text>
</comment>
<evidence type="ECO:0000256" key="1">
    <source>
        <dbReference type="ARBA" id="ARBA00004141"/>
    </source>
</evidence>
<dbReference type="EMBL" id="JADCUA010000008">
    <property type="protein sequence ID" value="KAH9837693.1"/>
    <property type="molecule type" value="Genomic_DNA"/>
</dbReference>
<evidence type="ECO:0000256" key="5">
    <source>
        <dbReference type="ARBA" id="ARBA00022833"/>
    </source>
</evidence>
<gene>
    <name evidence="11" type="ORF">C8Q71DRAFT_753989</name>
</gene>
<proteinExistence type="predicted"/>
<comment type="subcellular location">
    <subcellularLocation>
        <location evidence="1">Membrane</location>
        <topology evidence="1">Multi-pass membrane protein</topology>
    </subcellularLocation>
</comment>
<evidence type="ECO:0000256" key="8">
    <source>
        <dbReference type="SAM" id="MobiDB-lite"/>
    </source>
</evidence>
<dbReference type="PROSITE" id="PS51292">
    <property type="entry name" value="ZF_RING_CH"/>
    <property type="match status" value="1"/>
</dbReference>
<evidence type="ECO:0000259" key="10">
    <source>
        <dbReference type="PROSITE" id="PS51292"/>
    </source>
</evidence>
<dbReference type="InterPro" id="IPR013083">
    <property type="entry name" value="Znf_RING/FYVE/PHD"/>
</dbReference>
<feature type="region of interest" description="Disordered" evidence="8">
    <location>
        <begin position="298"/>
        <end position="333"/>
    </location>
</feature>
<dbReference type="GeneID" id="72004198"/>
<organism evidence="11 12">
    <name type="scientific">Rhodofomes roseus</name>
    <dbReference type="NCBI Taxonomy" id="34475"/>
    <lineage>
        <taxon>Eukaryota</taxon>
        <taxon>Fungi</taxon>
        <taxon>Dikarya</taxon>
        <taxon>Basidiomycota</taxon>
        <taxon>Agaricomycotina</taxon>
        <taxon>Agaricomycetes</taxon>
        <taxon>Polyporales</taxon>
        <taxon>Rhodofomes</taxon>
    </lineage>
</organism>
<evidence type="ECO:0000256" key="9">
    <source>
        <dbReference type="SAM" id="Phobius"/>
    </source>
</evidence>
<dbReference type="RefSeq" id="XP_047779731.1">
    <property type="nucleotide sequence ID" value="XM_047923466.1"/>
</dbReference>
<evidence type="ECO:0000256" key="3">
    <source>
        <dbReference type="ARBA" id="ARBA00022723"/>
    </source>
</evidence>
<dbReference type="Gene3D" id="3.30.40.10">
    <property type="entry name" value="Zinc/RING finger domain, C3HC4 (zinc finger)"/>
    <property type="match status" value="1"/>
</dbReference>
<keyword evidence="6 9" id="KW-1133">Transmembrane helix</keyword>
<evidence type="ECO:0000313" key="12">
    <source>
        <dbReference type="Proteomes" id="UP000814176"/>
    </source>
</evidence>
<protein>
    <recommendedName>
        <fullName evidence="10">RING-CH-type domain-containing protein</fullName>
    </recommendedName>
</protein>
<sequence length="508" mass="56549">MQATPTMQPAAETRVPTVDDLRVKLCFICREEERYDSPEDPPRAWTHPCQCTLVAHEACLLQWIKAAQQDPARARNALKCPQCGASYELESDNPHPRILRILDRSNALLSIAGKVVMIGGLATVFVSFGFGLYLVCTSYGAHAMQSMVGKEMYDILLTDEPSNWPWHAFVNLPMIPISLVLSRSPTFVTFPLLPLIISWPSSHPVPTAALRLGAASWSLFGRNDGDPYGPILGWPPSPVMAAMLFPFIGRLYREQYSKLKHLIMGTRPTQHEPVRNIVWDFGGEGPMPIRAHIGLRADPAQQRQQQQVPAQDDAPAQDAEGQEQQGNGQADEPGVAAEHTLRITNASLGRFIGGALLMPTIANYMGSILYRLARYSPTLRTFLAIRPPLLGHRRVPLLAPWLESQGFTQMSLLKKVGTSMQVALNLVLGGTRVWYECDPVWWRNSIGLGIFIVAKDCIKLLHLYLAKRDLETRRVKSRSFAGVDLEELDLIHPPAHDGRVLQSRNDIV</sequence>